<comment type="subcellular location">
    <subcellularLocation>
        <location evidence="1">Membrane</location>
        <topology evidence="1">Multi-pass membrane protein</topology>
    </subcellularLocation>
</comment>
<evidence type="ECO:0000313" key="8">
    <source>
        <dbReference type="EMBL" id="NNU75418.1"/>
    </source>
</evidence>
<feature type="transmembrane region" description="Helical" evidence="6">
    <location>
        <begin position="45"/>
        <end position="65"/>
    </location>
</feature>
<organism evidence="8 9">
    <name type="scientific">Clostridium estertheticum</name>
    <dbReference type="NCBI Taxonomy" id="238834"/>
    <lineage>
        <taxon>Bacteria</taxon>
        <taxon>Bacillati</taxon>
        <taxon>Bacillota</taxon>
        <taxon>Clostridia</taxon>
        <taxon>Eubacteriales</taxon>
        <taxon>Clostridiaceae</taxon>
        <taxon>Clostridium</taxon>
    </lineage>
</organism>
<keyword evidence="4 6" id="KW-1133">Transmembrane helix</keyword>
<accession>A0A7Y3WRY1</accession>
<feature type="transmembrane region" description="Helical" evidence="6">
    <location>
        <begin position="107"/>
        <end position="124"/>
    </location>
</feature>
<dbReference type="Proteomes" id="UP000531659">
    <property type="component" value="Unassembled WGS sequence"/>
</dbReference>
<proteinExistence type="inferred from homology"/>
<dbReference type="GO" id="GO:0005886">
    <property type="term" value="C:plasma membrane"/>
    <property type="evidence" value="ECO:0007669"/>
    <property type="project" value="TreeGrafter"/>
</dbReference>
<protein>
    <submittedName>
        <fullName evidence="8">GtrA family protein</fullName>
    </submittedName>
</protein>
<evidence type="ECO:0000256" key="5">
    <source>
        <dbReference type="ARBA" id="ARBA00023136"/>
    </source>
</evidence>
<dbReference type="GO" id="GO:0000271">
    <property type="term" value="P:polysaccharide biosynthetic process"/>
    <property type="evidence" value="ECO:0007669"/>
    <property type="project" value="InterPro"/>
</dbReference>
<dbReference type="RefSeq" id="WP_171296193.1">
    <property type="nucleotide sequence ID" value="NZ_CP087098.1"/>
</dbReference>
<feature type="transmembrane region" description="Helical" evidence="6">
    <location>
        <begin position="20"/>
        <end position="39"/>
    </location>
</feature>
<evidence type="ECO:0000256" key="3">
    <source>
        <dbReference type="ARBA" id="ARBA00022692"/>
    </source>
</evidence>
<dbReference type="PANTHER" id="PTHR38459">
    <property type="entry name" value="PROPHAGE BACTOPRENOL-LINKED GLUCOSE TRANSLOCASE HOMOLOG"/>
    <property type="match status" value="1"/>
</dbReference>
<dbReference type="InterPro" id="IPR051401">
    <property type="entry name" value="GtrA_CellWall_Glycosyl"/>
</dbReference>
<dbReference type="EMBL" id="JABEYB010000004">
    <property type="protein sequence ID" value="NNU75418.1"/>
    <property type="molecule type" value="Genomic_DNA"/>
</dbReference>
<evidence type="ECO:0000313" key="9">
    <source>
        <dbReference type="Proteomes" id="UP000531659"/>
    </source>
</evidence>
<comment type="caution">
    <text evidence="8">The sequence shown here is derived from an EMBL/GenBank/DDBJ whole genome shotgun (WGS) entry which is preliminary data.</text>
</comment>
<evidence type="ECO:0000256" key="6">
    <source>
        <dbReference type="SAM" id="Phobius"/>
    </source>
</evidence>
<evidence type="ECO:0000256" key="4">
    <source>
        <dbReference type="ARBA" id="ARBA00022989"/>
    </source>
</evidence>
<dbReference type="AlphaFoldDB" id="A0A7Y3WRY1"/>
<keyword evidence="3 6" id="KW-0812">Transmembrane</keyword>
<evidence type="ECO:0000259" key="7">
    <source>
        <dbReference type="Pfam" id="PF04138"/>
    </source>
</evidence>
<feature type="transmembrane region" description="Helical" evidence="6">
    <location>
        <begin position="77"/>
        <end position="101"/>
    </location>
</feature>
<comment type="similarity">
    <text evidence="2">Belongs to the GtrA family.</text>
</comment>
<evidence type="ECO:0000256" key="1">
    <source>
        <dbReference type="ARBA" id="ARBA00004141"/>
    </source>
</evidence>
<dbReference type="InterPro" id="IPR007267">
    <property type="entry name" value="GtrA_DPMS_TM"/>
</dbReference>
<keyword evidence="5 6" id="KW-0472">Membrane</keyword>
<dbReference type="Pfam" id="PF04138">
    <property type="entry name" value="GtrA_DPMS_TM"/>
    <property type="match status" value="1"/>
</dbReference>
<gene>
    <name evidence="8" type="ORF">HLQ16_05690</name>
</gene>
<name>A0A7Y3WRY1_9CLOT</name>
<sequence>MKNNYEQNLQINVLVRYGMVGLLGTTIHFGSLILLVEFANFDPVLGSALGFLLVLVISYILNRTWTFQSKSRNVRQFLIYSIVSLIGLGLNSTIIFISVHLLKWNYLYGQCLVVLVVPVSNYLLNSLWTFRD</sequence>
<dbReference type="PANTHER" id="PTHR38459:SF1">
    <property type="entry name" value="PROPHAGE BACTOPRENOL-LINKED GLUCOSE TRANSLOCASE HOMOLOG"/>
    <property type="match status" value="1"/>
</dbReference>
<reference evidence="8 9" key="1">
    <citation type="submission" date="2020-05" db="EMBL/GenBank/DDBJ databases">
        <title>Complete genome of Clostridium estertheticum subspecies estertheticum, isolated from Vacuum packed lamb meat from New Zealand imported to Switzerland.</title>
        <authorList>
            <person name="Wambui J."/>
            <person name="Stevens M.J.A."/>
            <person name="Stephan R."/>
        </authorList>
    </citation>
    <scope>NUCLEOTIDE SEQUENCE [LARGE SCALE GENOMIC DNA]</scope>
    <source>
        <strain evidence="8 9">CEST001</strain>
    </source>
</reference>
<feature type="domain" description="GtrA/DPMS transmembrane" evidence="7">
    <location>
        <begin position="16"/>
        <end position="130"/>
    </location>
</feature>
<evidence type="ECO:0000256" key="2">
    <source>
        <dbReference type="ARBA" id="ARBA00009399"/>
    </source>
</evidence>